<comment type="subcellular location">
    <subcellularLocation>
        <location evidence="1">Nucleus</location>
    </subcellularLocation>
</comment>
<feature type="region of interest" description="Disordered" evidence="4">
    <location>
        <begin position="1"/>
        <end position="20"/>
    </location>
</feature>
<dbReference type="InterPro" id="IPR001214">
    <property type="entry name" value="SET_dom"/>
</dbReference>
<dbReference type="PANTHER" id="PTHR16516:SF7">
    <property type="entry name" value="PR DOMAIN ZINC FINGER PROTEIN 8"/>
    <property type="match status" value="1"/>
</dbReference>
<dbReference type="SMART" id="SM00355">
    <property type="entry name" value="ZnF_C2H2"/>
    <property type="match status" value="3"/>
</dbReference>
<feature type="domain" description="SET" evidence="6">
    <location>
        <begin position="33"/>
        <end position="152"/>
    </location>
</feature>
<dbReference type="Proteomes" id="UP000830375">
    <property type="component" value="Unassembled WGS sequence"/>
</dbReference>
<evidence type="ECO:0000259" key="5">
    <source>
        <dbReference type="PROSITE" id="PS50157"/>
    </source>
</evidence>
<dbReference type="Pfam" id="PF13894">
    <property type="entry name" value="zf-C2H2_4"/>
    <property type="match status" value="1"/>
</dbReference>
<feature type="domain" description="C2H2-type" evidence="5">
    <location>
        <begin position="438"/>
        <end position="460"/>
    </location>
</feature>
<dbReference type="Gene3D" id="2.170.270.10">
    <property type="entry name" value="SET domain"/>
    <property type="match status" value="1"/>
</dbReference>
<evidence type="ECO:0000256" key="4">
    <source>
        <dbReference type="SAM" id="MobiDB-lite"/>
    </source>
</evidence>
<comment type="caution">
    <text evidence="7">The sequence shown here is derived from an EMBL/GenBank/DDBJ whole genome shotgun (WGS) entry which is preliminary data.</text>
</comment>
<sequence>MSSSQRSQNHRSERLYQDSLQNTDSTKRILSMLKIEMGPEERARLLLDAAAALSSISTSRAVPAGAVLGPCAPTHTSMCDSIAFIACKCTDRRDTAYVLQMDPSVSSECLQMIQSARNAEEQNLEAYMKNGHLFFRAIKNIPENTELLVWYGKDLAKLIGLGTEQKNTKGLICSECKQSFLFEFPLLAHKRFFCIKKPTSLLKKITIPEMHSVTSKPTTNFHNLAREMENCRKNRPADAQSPKRRHSLESDTDESDGEPSSVDMHGDEKVLVKRFCVNGVNRRSWSSASKKSFSEGRSSLCSQLQCHDNCTTDPDKQDFKSTTTTKSAFTTSVSKDAQGEKNKKSVFTQPPHITPHMLLMSASLTSNLIPNRTSILPSILPLNLHSSALLNMDLPKQLALLPSANLWSKTSRVQHPHATHLQSLLTPSLSSLGLPIQNWCAKCNLSFHMTSDLVQHMRSHHKRALSDERQSRNRNERLKCPICDETFRERHHLSRHMTSHT</sequence>
<keyword evidence="2" id="KW-0539">Nucleus</keyword>
<protein>
    <submittedName>
        <fullName evidence="7">PR domain zinc finger protein 8</fullName>
    </submittedName>
</protein>
<dbReference type="SUPFAM" id="SSF82199">
    <property type="entry name" value="SET domain"/>
    <property type="match status" value="1"/>
</dbReference>
<feature type="region of interest" description="Disordered" evidence="4">
    <location>
        <begin position="232"/>
        <end position="264"/>
    </location>
</feature>
<evidence type="ECO:0000256" key="1">
    <source>
        <dbReference type="ARBA" id="ARBA00004123"/>
    </source>
</evidence>
<proteinExistence type="predicted"/>
<dbReference type="PROSITE" id="PS00028">
    <property type="entry name" value="ZINC_FINGER_C2H2_1"/>
    <property type="match status" value="1"/>
</dbReference>
<keyword evidence="3" id="KW-0479">Metal-binding</keyword>
<dbReference type="PROSITE" id="PS50280">
    <property type="entry name" value="SET"/>
    <property type="match status" value="1"/>
</dbReference>
<dbReference type="InterPro" id="IPR046341">
    <property type="entry name" value="SET_dom_sf"/>
</dbReference>
<dbReference type="PANTHER" id="PTHR16516">
    <property type="entry name" value="AGAP007109-PA"/>
    <property type="match status" value="1"/>
</dbReference>
<evidence type="ECO:0000256" key="2">
    <source>
        <dbReference type="ARBA" id="ARBA00023242"/>
    </source>
</evidence>
<evidence type="ECO:0000259" key="6">
    <source>
        <dbReference type="PROSITE" id="PS50280"/>
    </source>
</evidence>
<dbReference type="SUPFAM" id="SSF57667">
    <property type="entry name" value="beta-beta-alpha zinc fingers"/>
    <property type="match status" value="1"/>
</dbReference>
<dbReference type="InterPro" id="IPR013087">
    <property type="entry name" value="Znf_C2H2_type"/>
</dbReference>
<gene>
    <name evidence="7" type="ORF">H4Q32_022590</name>
</gene>
<dbReference type="Pfam" id="PF21549">
    <property type="entry name" value="PRDM2_PR"/>
    <property type="match status" value="1"/>
</dbReference>
<name>A0ABQ8MBQ2_LABRO</name>
<reference evidence="7 8" key="1">
    <citation type="submission" date="2022-01" db="EMBL/GenBank/DDBJ databases">
        <title>A high-quality chromosome-level genome assembly of rohu carp, Labeo rohita.</title>
        <authorList>
            <person name="Arick M.A. II"/>
            <person name="Hsu C.-Y."/>
            <person name="Magbanua Z."/>
            <person name="Pechanova O."/>
            <person name="Grover C."/>
            <person name="Miller E."/>
            <person name="Thrash A."/>
            <person name="Ezzel L."/>
            <person name="Alam S."/>
            <person name="Benzie J."/>
            <person name="Hamilton M."/>
            <person name="Karsi A."/>
            <person name="Lawrence M.L."/>
            <person name="Peterson D.G."/>
        </authorList>
    </citation>
    <scope>NUCLEOTIDE SEQUENCE [LARGE SCALE GENOMIC DNA]</scope>
    <source>
        <strain evidence="8">BAU-BD-2019</strain>
        <tissue evidence="7">Blood</tissue>
    </source>
</reference>
<dbReference type="InterPro" id="IPR036236">
    <property type="entry name" value="Znf_C2H2_sf"/>
</dbReference>
<dbReference type="EMBL" id="JACTAM010000010">
    <property type="protein sequence ID" value="KAI2660001.1"/>
    <property type="molecule type" value="Genomic_DNA"/>
</dbReference>
<keyword evidence="3" id="KW-0863">Zinc-finger</keyword>
<organism evidence="7 8">
    <name type="scientific">Labeo rohita</name>
    <name type="common">Indian major carp</name>
    <name type="synonym">Cyprinus rohita</name>
    <dbReference type="NCBI Taxonomy" id="84645"/>
    <lineage>
        <taxon>Eukaryota</taxon>
        <taxon>Metazoa</taxon>
        <taxon>Chordata</taxon>
        <taxon>Craniata</taxon>
        <taxon>Vertebrata</taxon>
        <taxon>Euteleostomi</taxon>
        <taxon>Actinopterygii</taxon>
        <taxon>Neopterygii</taxon>
        <taxon>Teleostei</taxon>
        <taxon>Ostariophysi</taxon>
        <taxon>Cypriniformes</taxon>
        <taxon>Cyprinidae</taxon>
        <taxon>Labeoninae</taxon>
        <taxon>Labeonini</taxon>
        <taxon>Labeo</taxon>
    </lineage>
</organism>
<keyword evidence="3" id="KW-0862">Zinc</keyword>
<evidence type="ECO:0000256" key="3">
    <source>
        <dbReference type="PROSITE-ProRule" id="PRU00042"/>
    </source>
</evidence>
<evidence type="ECO:0000313" key="8">
    <source>
        <dbReference type="Proteomes" id="UP000830375"/>
    </source>
</evidence>
<accession>A0ABQ8MBQ2</accession>
<feature type="domain" description="C2H2-type" evidence="5">
    <location>
        <begin position="478"/>
        <end position="501"/>
    </location>
</feature>
<dbReference type="InterPro" id="IPR052296">
    <property type="entry name" value="TR-Histone_Methyltrans"/>
</dbReference>
<evidence type="ECO:0000313" key="7">
    <source>
        <dbReference type="EMBL" id="KAI2660001.1"/>
    </source>
</evidence>
<keyword evidence="8" id="KW-1185">Reference proteome</keyword>
<dbReference type="PROSITE" id="PS50157">
    <property type="entry name" value="ZINC_FINGER_C2H2_2"/>
    <property type="match status" value="2"/>
</dbReference>
<dbReference type="Gene3D" id="3.30.160.60">
    <property type="entry name" value="Classic Zinc Finger"/>
    <property type="match status" value="1"/>
</dbReference>